<proteinExistence type="predicted"/>
<comment type="caution">
    <text evidence="1">The sequence shown here is derived from an EMBL/GenBank/DDBJ whole genome shotgun (WGS) entry which is preliminary data.</text>
</comment>
<evidence type="ECO:0000313" key="1">
    <source>
        <dbReference type="EMBL" id="EMF81185.1"/>
    </source>
</evidence>
<dbReference type="Proteomes" id="UP000011770">
    <property type="component" value="Unassembled WGS sequence"/>
</dbReference>
<accession>M3GXF3</accession>
<sequence length="87" mass="10406">MNQNLPEPSQKKWIPDGFHFLGPEDSKDRRIVLETVSGILKKKATRKYSYLRLIIVQRFSRRFPLQILRLCFESEIFPEMRFHLASI</sequence>
<evidence type="ECO:0000313" key="2">
    <source>
        <dbReference type="Proteomes" id="UP000011770"/>
    </source>
</evidence>
<gene>
    <name evidence="1" type="ORF">LEP1GSC188_2719</name>
</gene>
<dbReference type="EMBL" id="AHOR02000037">
    <property type="protein sequence ID" value="EMF81185.1"/>
    <property type="molecule type" value="Genomic_DNA"/>
</dbReference>
<organism evidence="1 2">
    <name type="scientific">Leptospira weilii serovar Topaz str. LT2116</name>
    <dbReference type="NCBI Taxonomy" id="1088540"/>
    <lineage>
        <taxon>Bacteria</taxon>
        <taxon>Pseudomonadati</taxon>
        <taxon>Spirochaetota</taxon>
        <taxon>Spirochaetia</taxon>
        <taxon>Leptospirales</taxon>
        <taxon>Leptospiraceae</taxon>
        <taxon>Leptospira</taxon>
    </lineage>
</organism>
<dbReference type="AlphaFoldDB" id="M3GXF3"/>
<protein>
    <submittedName>
        <fullName evidence="1">Uncharacterized protein</fullName>
    </submittedName>
</protein>
<name>M3GXF3_9LEPT</name>
<reference evidence="1 2" key="1">
    <citation type="submission" date="2013-01" db="EMBL/GenBank/DDBJ databases">
        <authorList>
            <person name="Harkins D.M."/>
            <person name="Durkin A.S."/>
            <person name="Brinkac L.M."/>
            <person name="Haft D.H."/>
            <person name="Selengut J.D."/>
            <person name="Sanka R."/>
            <person name="DePew J."/>
            <person name="Purushe J."/>
            <person name="Tulsiani S.M."/>
            <person name="Graham G.C."/>
            <person name="Burns M.-A."/>
            <person name="Dohnt M.F."/>
            <person name="Smythe L.D."/>
            <person name="McKay D.B."/>
            <person name="Craig S.B."/>
            <person name="Vinetz J.M."/>
            <person name="Sutton G.G."/>
            <person name="Nierman W.C."/>
            <person name="Fouts D.E."/>
        </authorList>
    </citation>
    <scope>NUCLEOTIDE SEQUENCE [LARGE SCALE GENOMIC DNA]</scope>
    <source>
        <strain evidence="1 2">LT2116</strain>
    </source>
</reference>